<organism evidence="2 3">
    <name type="scientific">Periophthalmus magnuspinnatus</name>
    <dbReference type="NCBI Taxonomy" id="409849"/>
    <lineage>
        <taxon>Eukaryota</taxon>
        <taxon>Metazoa</taxon>
        <taxon>Chordata</taxon>
        <taxon>Craniata</taxon>
        <taxon>Vertebrata</taxon>
        <taxon>Euteleostomi</taxon>
        <taxon>Actinopterygii</taxon>
        <taxon>Neopterygii</taxon>
        <taxon>Teleostei</taxon>
        <taxon>Neoteleostei</taxon>
        <taxon>Acanthomorphata</taxon>
        <taxon>Gobiaria</taxon>
        <taxon>Gobiiformes</taxon>
        <taxon>Gobioidei</taxon>
        <taxon>Gobiidae</taxon>
        <taxon>Oxudercinae</taxon>
        <taxon>Periophthalmus</taxon>
    </lineage>
</organism>
<proteinExistence type="predicted"/>
<dbReference type="PROSITE" id="PS51257">
    <property type="entry name" value="PROKAR_LIPOPROTEIN"/>
    <property type="match status" value="1"/>
</dbReference>
<accession>A0A3B3ZHF0</accession>
<reference evidence="2" key="1">
    <citation type="submission" date="2025-08" db="UniProtKB">
        <authorList>
            <consortium name="Ensembl"/>
        </authorList>
    </citation>
    <scope>IDENTIFICATION</scope>
</reference>
<dbReference type="InterPro" id="IPR028994">
    <property type="entry name" value="Integrin_alpha_N"/>
</dbReference>
<dbReference type="Gene3D" id="2.130.10.130">
    <property type="entry name" value="Integrin alpha, N-terminal"/>
    <property type="match status" value="1"/>
</dbReference>
<dbReference type="PANTHER" id="PTHR23220">
    <property type="entry name" value="INTEGRIN ALPHA"/>
    <property type="match status" value="1"/>
</dbReference>
<keyword evidence="3" id="KW-1185">Reference proteome</keyword>
<dbReference type="GO" id="GO:0098609">
    <property type="term" value="P:cell-cell adhesion"/>
    <property type="evidence" value="ECO:0007669"/>
    <property type="project" value="TreeGrafter"/>
</dbReference>
<dbReference type="GO" id="GO:0009897">
    <property type="term" value="C:external side of plasma membrane"/>
    <property type="evidence" value="ECO:0007669"/>
    <property type="project" value="TreeGrafter"/>
</dbReference>
<feature type="transmembrane region" description="Helical" evidence="1">
    <location>
        <begin position="19"/>
        <end position="37"/>
    </location>
</feature>
<reference evidence="2" key="2">
    <citation type="submission" date="2025-09" db="UniProtKB">
        <authorList>
            <consortium name="Ensembl"/>
        </authorList>
    </citation>
    <scope>IDENTIFICATION</scope>
</reference>
<protein>
    <submittedName>
        <fullName evidence="2">Uncharacterized protein</fullName>
    </submittedName>
</protein>
<keyword evidence="1" id="KW-1133">Transmembrane helix</keyword>
<dbReference type="GO" id="GO:0007160">
    <property type="term" value="P:cell-matrix adhesion"/>
    <property type="evidence" value="ECO:0007669"/>
    <property type="project" value="TreeGrafter"/>
</dbReference>
<keyword evidence="1" id="KW-0472">Membrane</keyword>
<dbReference type="AlphaFoldDB" id="A0A3B3ZHF0"/>
<dbReference type="GO" id="GO:0008305">
    <property type="term" value="C:integrin complex"/>
    <property type="evidence" value="ECO:0007669"/>
    <property type="project" value="TreeGrafter"/>
</dbReference>
<dbReference type="GO" id="GO:0007229">
    <property type="term" value="P:integrin-mediated signaling pathway"/>
    <property type="evidence" value="ECO:0007669"/>
    <property type="project" value="TreeGrafter"/>
</dbReference>
<sequence>MGPGRAGSDRVHFVMGDRITWGLGLCFLLGCTKLWAFNLDTDNVVRKNGDPGSLFGFSLAMHWQLQPVNQRMLLVGAPRAKALRGHKSKVTGGLYACDMKDLKTENKENQWMGVSVSSQGATCRSNIDTATER</sequence>
<dbReference type="GO" id="GO:0033627">
    <property type="term" value="P:cell adhesion mediated by integrin"/>
    <property type="evidence" value="ECO:0007669"/>
    <property type="project" value="TreeGrafter"/>
</dbReference>
<keyword evidence="1" id="KW-0812">Transmembrane</keyword>
<evidence type="ECO:0000313" key="3">
    <source>
        <dbReference type="Proteomes" id="UP000261520"/>
    </source>
</evidence>
<dbReference type="STRING" id="409849.ENSPMGP00000003846"/>
<dbReference type="Proteomes" id="UP000261520">
    <property type="component" value="Unplaced"/>
</dbReference>
<name>A0A3B3ZHF0_9GOBI</name>
<dbReference type="PANTHER" id="PTHR23220:SF9">
    <property type="entry name" value="INTEGRIN ALPHA-6"/>
    <property type="match status" value="1"/>
</dbReference>
<dbReference type="GO" id="GO:0050900">
    <property type="term" value="P:leukocyte migration"/>
    <property type="evidence" value="ECO:0007669"/>
    <property type="project" value="TreeGrafter"/>
</dbReference>
<dbReference type="GO" id="GO:0005178">
    <property type="term" value="F:integrin binding"/>
    <property type="evidence" value="ECO:0007669"/>
    <property type="project" value="TreeGrafter"/>
</dbReference>
<evidence type="ECO:0000313" key="2">
    <source>
        <dbReference type="Ensembl" id="ENSPMGP00000003846.1"/>
    </source>
</evidence>
<dbReference type="Ensembl" id="ENSPMGT00000004090.1">
    <property type="protein sequence ID" value="ENSPMGP00000003846.1"/>
    <property type="gene ID" value="ENSPMGG00000003294.1"/>
</dbReference>
<evidence type="ECO:0000256" key="1">
    <source>
        <dbReference type="SAM" id="Phobius"/>
    </source>
</evidence>